<keyword evidence="2" id="KW-0597">Phosphoprotein</keyword>
<dbReference type="GO" id="GO:0016020">
    <property type="term" value="C:membrane"/>
    <property type="evidence" value="ECO:0007669"/>
    <property type="project" value="UniProtKB-SubCell"/>
</dbReference>
<keyword evidence="4 11" id="KW-0812">Transmembrane</keyword>
<dbReference type="EMBL" id="QOUI01000005">
    <property type="protein sequence ID" value="RCK69622.1"/>
    <property type="molecule type" value="Genomic_DNA"/>
</dbReference>
<reference evidence="13 14" key="1">
    <citation type="submission" date="2018-07" db="EMBL/GenBank/DDBJ databases">
        <title>Desertimonas flava gen. nov. sp. nov.</title>
        <authorList>
            <person name="Liu S."/>
        </authorList>
    </citation>
    <scope>NUCLEOTIDE SEQUENCE [LARGE SCALE GENOMIC DNA]</scope>
    <source>
        <strain evidence="13 14">16Sb5-5</strain>
    </source>
</reference>
<organism evidence="13 14">
    <name type="scientific">Desertihabitans brevis</name>
    <dbReference type="NCBI Taxonomy" id="2268447"/>
    <lineage>
        <taxon>Bacteria</taxon>
        <taxon>Bacillati</taxon>
        <taxon>Actinomycetota</taxon>
        <taxon>Actinomycetes</taxon>
        <taxon>Propionibacteriales</taxon>
        <taxon>Propionibacteriaceae</taxon>
        <taxon>Desertihabitans</taxon>
    </lineage>
</organism>
<evidence type="ECO:0000256" key="5">
    <source>
        <dbReference type="ARBA" id="ARBA00022741"/>
    </source>
</evidence>
<evidence type="ECO:0000313" key="14">
    <source>
        <dbReference type="Proteomes" id="UP000252770"/>
    </source>
</evidence>
<evidence type="ECO:0000259" key="12">
    <source>
        <dbReference type="Pfam" id="PF13493"/>
    </source>
</evidence>
<evidence type="ECO:0000256" key="9">
    <source>
        <dbReference type="ARBA" id="ARBA00023012"/>
    </source>
</evidence>
<feature type="transmembrane region" description="Helical" evidence="11">
    <location>
        <begin position="50"/>
        <end position="68"/>
    </location>
</feature>
<feature type="domain" description="Sensor protein KdpD transmembrane" evidence="12">
    <location>
        <begin position="26"/>
        <end position="123"/>
    </location>
</feature>
<evidence type="ECO:0000256" key="4">
    <source>
        <dbReference type="ARBA" id="ARBA00022692"/>
    </source>
</evidence>
<keyword evidence="14" id="KW-1185">Reference proteome</keyword>
<keyword evidence="5" id="KW-0547">Nucleotide-binding</keyword>
<dbReference type="AlphaFoldDB" id="A0A367YX88"/>
<evidence type="ECO:0000256" key="2">
    <source>
        <dbReference type="ARBA" id="ARBA00022553"/>
    </source>
</evidence>
<feature type="transmembrane region" description="Helical" evidence="11">
    <location>
        <begin position="20"/>
        <end position="43"/>
    </location>
</feature>
<evidence type="ECO:0000256" key="6">
    <source>
        <dbReference type="ARBA" id="ARBA00022777"/>
    </source>
</evidence>
<sequence length="129" mass="13253">MIPTTADPVPPSPLPGAADWRAVLSWTAALALPAAAGLAAFLVGRPASAPLAAILLVLAVAVVAWVGGRWPGHLSAVVAGVAYDLGWTEPYDRFVIAAPEDVLATFLLVGVGIGVTWLISTVRLPDIPR</sequence>
<protein>
    <submittedName>
        <fullName evidence="13">DUF4118 domain-containing protein</fullName>
    </submittedName>
</protein>
<dbReference type="GO" id="GO:0000160">
    <property type="term" value="P:phosphorelay signal transduction system"/>
    <property type="evidence" value="ECO:0007669"/>
    <property type="project" value="UniProtKB-KW"/>
</dbReference>
<proteinExistence type="predicted"/>
<dbReference type="InterPro" id="IPR025201">
    <property type="entry name" value="KdpD_TM"/>
</dbReference>
<dbReference type="Gene3D" id="1.20.120.620">
    <property type="entry name" value="Backbone structure of the membrane domain of e. Coli histidine kinase receptor kdpd"/>
    <property type="match status" value="1"/>
</dbReference>
<dbReference type="InterPro" id="IPR038318">
    <property type="entry name" value="KdpD_sf"/>
</dbReference>
<accession>A0A367YX88</accession>
<comment type="subcellular location">
    <subcellularLocation>
        <location evidence="1">Membrane</location>
        <topology evidence="1">Multi-pass membrane protein</topology>
    </subcellularLocation>
</comment>
<comment type="caution">
    <text evidence="13">The sequence shown here is derived from an EMBL/GenBank/DDBJ whole genome shotgun (WGS) entry which is preliminary data.</text>
</comment>
<feature type="transmembrane region" description="Helical" evidence="11">
    <location>
        <begin position="102"/>
        <end position="124"/>
    </location>
</feature>
<keyword evidence="9" id="KW-0902">Two-component regulatory system</keyword>
<keyword evidence="10 11" id="KW-0472">Membrane</keyword>
<evidence type="ECO:0000256" key="10">
    <source>
        <dbReference type="ARBA" id="ARBA00023136"/>
    </source>
</evidence>
<evidence type="ECO:0000256" key="8">
    <source>
        <dbReference type="ARBA" id="ARBA00022989"/>
    </source>
</evidence>
<name>A0A367YX88_9ACTN</name>
<evidence type="ECO:0000256" key="1">
    <source>
        <dbReference type="ARBA" id="ARBA00004141"/>
    </source>
</evidence>
<keyword evidence="6" id="KW-0418">Kinase</keyword>
<dbReference type="RefSeq" id="WP_114126383.1">
    <property type="nucleotide sequence ID" value="NZ_QOUI01000005.1"/>
</dbReference>
<evidence type="ECO:0000313" key="13">
    <source>
        <dbReference type="EMBL" id="RCK69622.1"/>
    </source>
</evidence>
<keyword evidence="8 11" id="KW-1133">Transmembrane helix</keyword>
<keyword evidence="3" id="KW-0808">Transferase</keyword>
<dbReference type="GO" id="GO:0005524">
    <property type="term" value="F:ATP binding"/>
    <property type="evidence" value="ECO:0007669"/>
    <property type="project" value="UniProtKB-KW"/>
</dbReference>
<evidence type="ECO:0000256" key="11">
    <source>
        <dbReference type="SAM" id="Phobius"/>
    </source>
</evidence>
<dbReference type="GO" id="GO:0016301">
    <property type="term" value="F:kinase activity"/>
    <property type="evidence" value="ECO:0007669"/>
    <property type="project" value="UniProtKB-KW"/>
</dbReference>
<dbReference type="Proteomes" id="UP000252770">
    <property type="component" value="Unassembled WGS sequence"/>
</dbReference>
<gene>
    <name evidence="13" type="ORF">DT076_09175</name>
</gene>
<dbReference type="Pfam" id="PF13493">
    <property type="entry name" value="DUF4118"/>
    <property type="match status" value="1"/>
</dbReference>
<keyword evidence="7" id="KW-0067">ATP-binding</keyword>
<evidence type="ECO:0000256" key="3">
    <source>
        <dbReference type="ARBA" id="ARBA00022679"/>
    </source>
</evidence>
<evidence type="ECO:0000256" key="7">
    <source>
        <dbReference type="ARBA" id="ARBA00022840"/>
    </source>
</evidence>